<sequence>MYFPLSAVRCAPVRALEVGSGCLRDEELGRLCLAISALYAFIQQNWTGPPLDISSKYSGDEFIGQLACGGEPAYHLVQSPGLLLLAQRYTSGSFNHLKSIDWWRLRIATIHQLILDSPVLLPTHLDSPLDSLSSLLIKADQKDLAGRLMLERGMILHYLQSNKKAAEYFVEGARVVGLEYELTGALGRRTKFQQVDHSQLVLLAQSRDRSSSPSKLSPIKMSMPETLALNDDTLLEHTIYTSSSPSPNNTNGGTLSSSKLSHINPSSQPPLHPLDQSILLSLCLNVRNSSPSHGLTSEQMSPYISRILSHPQNWSIHTTALLLRSRLESTRTRTVERSTLQLQALVEQIPADDASVADAGERLRWFWGVEMPSKWALEKELAERYMSLGVVKSALEIYEKLEMWESVVGCWQSLERPQKAIQIVRSLLDGSLESAEQIQASGKELNGKEKKIMDPVREAKLWCILGDLEPPSARTHYEHAWTLSGHRSARAARKDLYKKAISYFTSSLTLSPLSPRTLFILGVSQVRIEDWSGARESFSRVVGIDEDDSEGWSNLGSVYVRMAGGVGGEASAEREDESEPEAEPEQYKLLAFRALQQGLKHAYSNWRMWTNYLYIALDPDVFAPLEASRAFSRIVEERLNSSSNAGEGLREGGGVDWEVLERLVEIEENPNIVGDWEDEDKLGGMTMTKEIHQSLQKSLSTLFTSTLLPNFSTELLYTLHARHLLALSPKRWGEAFDAHLQAYRASPAGRITAAEGIPDEEAWREAVASVDEFVQAAEEIGPHIEETEGAEGGDGGKWRKSVKSVVKTFLGRTRKEWSEEREFGRLEDVLAEL</sequence>
<evidence type="ECO:0000256" key="1">
    <source>
        <dbReference type="ARBA" id="ARBA00022737"/>
    </source>
</evidence>
<organism evidence="4 5">
    <name type="scientific">Sistotremastrum niveocremeum HHB9708</name>
    <dbReference type="NCBI Taxonomy" id="1314777"/>
    <lineage>
        <taxon>Eukaryota</taxon>
        <taxon>Fungi</taxon>
        <taxon>Dikarya</taxon>
        <taxon>Basidiomycota</taxon>
        <taxon>Agaricomycotina</taxon>
        <taxon>Agaricomycetes</taxon>
        <taxon>Sistotremastrales</taxon>
        <taxon>Sistotremastraceae</taxon>
        <taxon>Sertulicium</taxon>
        <taxon>Sertulicium niveocremeum</taxon>
    </lineage>
</organism>
<dbReference type="Proteomes" id="UP000076722">
    <property type="component" value="Unassembled WGS sequence"/>
</dbReference>
<accession>A0A164SAR9</accession>
<name>A0A164SAR9_9AGAM</name>
<evidence type="ECO:0000313" key="4">
    <source>
        <dbReference type="EMBL" id="KZS91301.1"/>
    </source>
</evidence>
<dbReference type="STRING" id="1314777.A0A164SAR9"/>
<dbReference type="PANTHER" id="PTHR16193">
    <property type="entry name" value="TETRATRICOPEPTIDE REPEAT PROTEIN 27"/>
    <property type="match status" value="1"/>
</dbReference>
<feature type="compositionally biased region" description="Polar residues" evidence="3">
    <location>
        <begin position="255"/>
        <end position="266"/>
    </location>
</feature>
<feature type="region of interest" description="Disordered" evidence="3">
    <location>
        <begin position="239"/>
        <end position="268"/>
    </location>
</feature>
<evidence type="ECO:0000256" key="2">
    <source>
        <dbReference type="ARBA" id="ARBA00022803"/>
    </source>
</evidence>
<dbReference type="InterPro" id="IPR011990">
    <property type="entry name" value="TPR-like_helical_dom_sf"/>
</dbReference>
<dbReference type="InterPro" id="IPR044244">
    <property type="entry name" value="TTC27/Emw1"/>
</dbReference>
<dbReference type="Gene3D" id="1.25.40.10">
    <property type="entry name" value="Tetratricopeptide repeat domain"/>
    <property type="match status" value="1"/>
</dbReference>
<proteinExistence type="predicted"/>
<feature type="compositionally biased region" description="Low complexity" evidence="3">
    <location>
        <begin position="241"/>
        <end position="254"/>
    </location>
</feature>
<gene>
    <name evidence="4" type="ORF">SISNIDRAFT_517391</name>
</gene>
<evidence type="ECO:0000256" key="3">
    <source>
        <dbReference type="SAM" id="MobiDB-lite"/>
    </source>
</evidence>
<protein>
    <submittedName>
        <fullName evidence="4">Uncharacterized protein</fullName>
    </submittedName>
</protein>
<dbReference type="EMBL" id="KV419416">
    <property type="protein sequence ID" value="KZS91301.1"/>
    <property type="molecule type" value="Genomic_DNA"/>
</dbReference>
<dbReference type="AlphaFoldDB" id="A0A164SAR9"/>
<evidence type="ECO:0000313" key="5">
    <source>
        <dbReference type="Proteomes" id="UP000076722"/>
    </source>
</evidence>
<keyword evidence="2" id="KW-0802">TPR repeat</keyword>
<keyword evidence="5" id="KW-1185">Reference proteome</keyword>
<dbReference type="SUPFAM" id="SSF48452">
    <property type="entry name" value="TPR-like"/>
    <property type="match status" value="1"/>
</dbReference>
<reference evidence="4 5" key="1">
    <citation type="journal article" date="2016" name="Mol. Biol. Evol.">
        <title>Comparative Genomics of Early-Diverging Mushroom-Forming Fungi Provides Insights into the Origins of Lignocellulose Decay Capabilities.</title>
        <authorList>
            <person name="Nagy L.G."/>
            <person name="Riley R."/>
            <person name="Tritt A."/>
            <person name="Adam C."/>
            <person name="Daum C."/>
            <person name="Floudas D."/>
            <person name="Sun H."/>
            <person name="Yadav J.S."/>
            <person name="Pangilinan J."/>
            <person name="Larsson K.H."/>
            <person name="Matsuura K."/>
            <person name="Barry K."/>
            <person name="Labutti K."/>
            <person name="Kuo R."/>
            <person name="Ohm R.A."/>
            <person name="Bhattacharya S.S."/>
            <person name="Shirouzu T."/>
            <person name="Yoshinaga Y."/>
            <person name="Martin F.M."/>
            <person name="Grigoriev I.V."/>
            <person name="Hibbett D.S."/>
        </authorList>
    </citation>
    <scope>NUCLEOTIDE SEQUENCE [LARGE SCALE GENOMIC DNA]</scope>
    <source>
        <strain evidence="4 5">HHB9708</strain>
    </source>
</reference>
<dbReference type="OrthoDB" id="1936594at2759"/>
<keyword evidence="1" id="KW-0677">Repeat</keyword>
<dbReference type="PANTHER" id="PTHR16193:SF0">
    <property type="entry name" value="TETRATRICOPEPTIDE REPEAT PROTEIN 27"/>
    <property type="match status" value="1"/>
</dbReference>